<feature type="domain" description="Yeast cell wall synthesis Kre9/Knh1-like N-terminal" evidence="3">
    <location>
        <begin position="24"/>
        <end position="114"/>
    </location>
</feature>
<organism evidence="4 5">
    <name type="scientific">Cytospora mali</name>
    <name type="common">Apple Valsa canker fungus</name>
    <name type="synonym">Valsa mali</name>
    <dbReference type="NCBI Taxonomy" id="578113"/>
    <lineage>
        <taxon>Eukaryota</taxon>
        <taxon>Fungi</taxon>
        <taxon>Dikarya</taxon>
        <taxon>Ascomycota</taxon>
        <taxon>Pezizomycotina</taxon>
        <taxon>Sordariomycetes</taxon>
        <taxon>Sordariomycetidae</taxon>
        <taxon>Diaporthales</taxon>
        <taxon>Cytosporaceae</taxon>
        <taxon>Cytospora</taxon>
    </lineage>
</organism>
<feature type="chain" id="PRO_5008265681" description="Yeast cell wall synthesis Kre9/Knh1-like N-terminal domain-containing protein" evidence="2">
    <location>
        <begin position="19"/>
        <end position="140"/>
    </location>
</feature>
<keyword evidence="5" id="KW-1185">Reference proteome</keyword>
<dbReference type="STRING" id="694573.A0A194UNG0"/>
<sequence length="140" mass="14600">MLPKYLLTIGSVLSASMAITITAPKQGAKWDFSGSNTITWNSDSTDPDSFEIVRISPKISSMAQSMIVDSVNTSDGKYTFSNFVTPVADDYQINFIGNSASYSGIITQSQSFAVIKSGVNTTTSSASATATGTASGTAAK</sequence>
<dbReference type="OrthoDB" id="5316007at2759"/>
<evidence type="ECO:0000313" key="4">
    <source>
        <dbReference type="EMBL" id="KUI53186.1"/>
    </source>
</evidence>
<evidence type="ECO:0000259" key="3">
    <source>
        <dbReference type="Pfam" id="PF10342"/>
    </source>
</evidence>
<reference evidence="5" key="1">
    <citation type="submission" date="2014-12" db="EMBL/GenBank/DDBJ databases">
        <title>Genome Sequence of Valsa Canker Pathogens Uncovers a Specific Adaption of Colonization on Woody Bark.</title>
        <authorList>
            <person name="Yin Z."/>
            <person name="Liu H."/>
            <person name="Gao X."/>
            <person name="Li Z."/>
            <person name="Song N."/>
            <person name="Ke X."/>
            <person name="Dai Q."/>
            <person name="Wu Y."/>
            <person name="Sun Y."/>
            <person name="Xu J.-R."/>
            <person name="Kang Z.K."/>
            <person name="Wang L."/>
            <person name="Huang L."/>
        </authorList>
    </citation>
    <scope>NUCLEOTIDE SEQUENCE [LARGE SCALE GENOMIC DNA]</scope>
    <source>
        <strain evidence="5">SXYL134</strain>
    </source>
</reference>
<keyword evidence="1 2" id="KW-0732">Signal</keyword>
<dbReference type="PANTHER" id="PTHR35185">
    <property type="entry name" value="SERINE/THREONINE-RICH PROTEIN ADG2-RELATED"/>
    <property type="match status" value="1"/>
</dbReference>
<protein>
    <recommendedName>
        <fullName evidence="3">Yeast cell wall synthesis Kre9/Knh1-like N-terminal domain-containing protein</fullName>
    </recommendedName>
</protein>
<evidence type="ECO:0000313" key="5">
    <source>
        <dbReference type="Proteomes" id="UP000078576"/>
    </source>
</evidence>
<dbReference type="InterPro" id="IPR052479">
    <property type="entry name" value="GPI-anchor_Adhesion_Reg"/>
</dbReference>
<accession>A0A194UNG0</accession>
<dbReference type="Proteomes" id="UP000078576">
    <property type="component" value="Unassembled WGS sequence"/>
</dbReference>
<dbReference type="InterPro" id="IPR018466">
    <property type="entry name" value="Kre9/Knh1-like_N"/>
</dbReference>
<dbReference type="Pfam" id="PF10342">
    <property type="entry name" value="Kre9_KNH"/>
    <property type="match status" value="1"/>
</dbReference>
<dbReference type="AlphaFoldDB" id="A0A194UNG0"/>
<dbReference type="EMBL" id="KN714668">
    <property type="protein sequence ID" value="KUI53186.1"/>
    <property type="molecule type" value="Genomic_DNA"/>
</dbReference>
<name>A0A194UNG0_CYTMA</name>
<feature type="signal peptide" evidence="2">
    <location>
        <begin position="1"/>
        <end position="18"/>
    </location>
</feature>
<evidence type="ECO:0000256" key="1">
    <source>
        <dbReference type="ARBA" id="ARBA00022729"/>
    </source>
</evidence>
<proteinExistence type="predicted"/>
<gene>
    <name evidence="4" type="ORF">VP1G_10527</name>
</gene>
<dbReference type="PANTHER" id="PTHR35185:SF1">
    <property type="entry name" value="UPF0619 GPI-ANCHORED MEMBRANE PROTEIN C1322.10"/>
    <property type="match status" value="1"/>
</dbReference>
<evidence type="ECO:0000256" key="2">
    <source>
        <dbReference type="SAM" id="SignalP"/>
    </source>
</evidence>